<reference evidence="1" key="1">
    <citation type="submission" date="2017-02" db="UniProtKB">
        <authorList>
            <consortium name="WormBaseParasite"/>
        </authorList>
    </citation>
    <scope>IDENTIFICATION</scope>
</reference>
<proteinExistence type="predicted"/>
<name>A0A0R3Q7M2_9BILA</name>
<organism evidence="1">
    <name type="scientific">Brugia timori</name>
    <dbReference type="NCBI Taxonomy" id="42155"/>
    <lineage>
        <taxon>Eukaryota</taxon>
        <taxon>Metazoa</taxon>
        <taxon>Ecdysozoa</taxon>
        <taxon>Nematoda</taxon>
        <taxon>Chromadorea</taxon>
        <taxon>Rhabditida</taxon>
        <taxon>Spirurina</taxon>
        <taxon>Spiruromorpha</taxon>
        <taxon>Filarioidea</taxon>
        <taxon>Onchocercidae</taxon>
        <taxon>Brugia</taxon>
    </lineage>
</organism>
<dbReference type="AlphaFoldDB" id="A0A0R3Q7M2"/>
<dbReference type="STRING" id="42155.A0A0R3Q7M2"/>
<sequence length="635" mass="73863">MIIKCSKGEVEQIEKIPNEGIESIKAEKTEVSRTPHECSEKMEQYLMKQENESMRRNDEICVGRSYSENSREKVDLKLSRTIEEKLEVERTEKYYIPIVKKHEQTSDYLELTIKMDEWDTKSVVIVMKGLHKLEEFPALHKKWSKMEKSVQEVLISAVEKPMIEEFLEQIEFTGKSSEMEISETLTLEEKQDVMRMMKSLNQSDLKLRFDEAVEGISERWSGSIEKILRNILNKAESSQKLRDFHQQVLNYILILGTSIYLKSDKSGKRQVIKDDKAIKGVAGEQYGTNENYSQDTKIDATKKSTVSWKLTNSMEKKDDTNQYFHLNRPSKNQMWPKERKGGASEIAISLIPIGLRNKEMLEKHLKEELNCKHNETERNAVEILQIQLEKCVKNEICEVGQQQLSRHGVVLRGRKGSQRMERLQLKSGKTNWGRHIQDVVIRLEEGKTRKRQRVLWEHLLRTVKNANRILNEHLYILGEKLISKYFREYNILGQKSLGTKKTAISQHEILVEQKKSVDTTSPEAMKRSQEKSVEEISIAERQNMEEKPIVSENDRHETISERVYIEQPELKDLKEAGLRPPELVLESIVSMKHGQDANTMQYETLNIHPDLIISEITKQGDLKQHGIEIEGTFES</sequence>
<dbReference type="WBParaSite" id="BTMF_0000232601-mRNA-1">
    <property type="protein sequence ID" value="BTMF_0000232601-mRNA-1"/>
    <property type="gene ID" value="BTMF_0000232601"/>
</dbReference>
<protein>
    <submittedName>
        <fullName evidence="1">Reverse transcriptase domain-containing protein</fullName>
    </submittedName>
</protein>
<evidence type="ECO:0000313" key="1">
    <source>
        <dbReference type="WBParaSite" id="BTMF_0000232601-mRNA-1"/>
    </source>
</evidence>
<accession>A0A0R3Q7M2</accession>